<dbReference type="AlphaFoldDB" id="A0A6C1KI61"/>
<dbReference type="OrthoDB" id="7376075at2"/>
<reference evidence="1 2" key="1">
    <citation type="submission" date="2019-05" db="EMBL/GenBank/DDBJ databases">
        <authorList>
            <person name="Zhou X."/>
        </authorList>
    </citation>
    <scope>NUCLEOTIDE SEQUENCE [LARGE SCALE GENOMIC DNA]</scope>
    <source>
        <strain evidence="1 2">DSM 432</strain>
    </source>
</reference>
<evidence type="ECO:0000313" key="2">
    <source>
        <dbReference type="Proteomes" id="UP000305131"/>
    </source>
</evidence>
<dbReference type="Proteomes" id="UP000305131">
    <property type="component" value="Unassembled WGS sequence"/>
</dbReference>
<organism evidence="1 2">
    <name type="scientific">Xanthobacter autotrophicus</name>
    <dbReference type="NCBI Taxonomy" id="280"/>
    <lineage>
        <taxon>Bacteria</taxon>
        <taxon>Pseudomonadati</taxon>
        <taxon>Pseudomonadota</taxon>
        <taxon>Alphaproteobacteria</taxon>
        <taxon>Hyphomicrobiales</taxon>
        <taxon>Xanthobacteraceae</taxon>
        <taxon>Xanthobacter</taxon>
    </lineage>
</organism>
<accession>A0A6C1KI61</accession>
<protein>
    <submittedName>
        <fullName evidence="1">Uncharacterized protein</fullName>
    </submittedName>
</protein>
<gene>
    <name evidence="1" type="ORF">FBQ73_07210</name>
</gene>
<evidence type="ECO:0000313" key="1">
    <source>
        <dbReference type="EMBL" id="TLX43880.1"/>
    </source>
</evidence>
<proteinExistence type="predicted"/>
<dbReference type="GeneID" id="95773242"/>
<name>A0A6C1KI61_XANAU</name>
<comment type="caution">
    <text evidence="1">The sequence shown here is derived from an EMBL/GenBank/DDBJ whole genome shotgun (WGS) entry which is preliminary data.</text>
</comment>
<sequence length="73" mass="8249">MIEPEAFKAEIEAFISKNGIAPTRFGKEAVGDPKFVFDLRQGREPSWRTAERVKAFMAQFHACSQPEHQGRVA</sequence>
<dbReference type="EMBL" id="VAUP01000015">
    <property type="protein sequence ID" value="TLX43880.1"/>
    <property type="molecule type" value="Genomic_DNA"/>
</dbReference>
<dbReference type="RefSeq" id="WP_138398789.1">
    <property type="nucleotide sequence ID" value="NZ_JBAFVI010000001.1"/>
</dbReference>